<dbReference type="GO" id="GO:0003924">
    <property type="term" value="F:GTPase activity"/>
    <property type="evidence" value="ECO:0007669"/>
    <property type="project" value="InterPro"/>
</dbReference>
<dbReference type="InterPro" id="IPR005225">
    <property type="entry name" value="Small_GTP-bd"/>
</dbReference>
<dbReference type="Gene3D" id="3.40.50.300">
    <property type="entry name" value="P-loop containing nucleotide triphosphate hydrolases"/>
    <property type="match status" value="1"/>
</dbReference>
<dbReference type="InterPro" id="IPR027417">
    <property type="entry name" value="P-loop_NTPase"/>
</dbReference>
<dbReference type="SUPFAM" id="SSF52540">
    <property type="entry name" value="P-loop containing nucleoside triphosphate hydrolases"/>
    <property type="match status" value="1"/>
</dbReference>
<dbReference type="SMART" id="SM00175">
    <property type="entry name" value="RAB"/>
    <property type="match status" value="1"/>
</dbReference>
<dbReference type="NCBIfam" id="TIGR00231">
    <property type="entry name" value="small_GTP"/>
    <property type="match status" value="1"/>
</dbReference>
<accession>X0W0B2</accession>
<dbReference type="EMBL" id="BARS01035400">
    <property type="protein sequence ID" value="GAG18093.1"/>
    <property type="molecule type" value="Genomic_DNA"/>
</dbReference>
<comment type="similarity">
    <text evidence="1">Belongs to the small GTPase superfamily. Rab family.</text>
</comment>
<dbReference type="Pfam" id="PF00071">
    <property type="entry name" value="Ras"/>
    <property type="match status" value="1"/>
</dbReference>
<dbReference type="AlphaFoldDB" id="X0W0B2"/>
<evidence type="ECO:0000256" key="1">
    <source>
        <dbReference type="ARBA" id="ARBA00006270"/>
    </source>
</evidence>
<feature type="non-terminal residue" evidence="2">
    <location>
        <position position="117"/>
    </location>
</feature>
<dbReference type="FunFam" id="3.40.50.300:FF:001447">
    <property type="entry name" value="Ras-related protein Rab-1B"/>
    <property type="match status" value="1"/>
</dbReference>
<dbReference type="CDD" id="cd00154">
    <property type="entry name" value="Rab"/>
    <property type="match status" value="1"/>
</dbReference>
<sequence>MSYDYLFKIIFVGDTCVGKTALAERITKNEFHESYNATIGVDFSTVSLDIDDQTIKTHIWDTAGQKCFASIISTYYRGIAGAVIVFDVSSRNSFRKCSFWLNQIKQNGTIGHLPVIA</sequence>
<dbReference type="InterPro" id="IPR050209">
    <property type="entry name" value="Rab_GTPases_membrane_traffic"/>
</dbReference>
<dbReference type="InterPro" id="IPR001806">
    <property type="entry name" value="Small_GTPase"/>
</dbReference>
<name>X0W0B2_9ZZZZ</name>
<comment type="caution">
    <text evidence="2">The sequence shown here is derived from an EMBL/GenBank/DDBJ whole genome shotgun (WGS) entry which is preliminary data.</text>
</comment>
<dbReference type="PANTHER" id="PTHR47979">
    <property type="entry name" value="DRAB11-RELATED"/>
    <property type="match status" value="1"/>
</dbReference>
<organism evidence="2">
    <name type="scientific">marine sediment metagenome</name>
    <dbReference type="NCBI Taxonomy" id="412755"/>
    <lineage>
        <taxon>unclassified sequences</taxon>
        <taxon>metagenomes</taxon>
        <taxon>ecological metagenomes</taxon>
    </lineage>
</organism>
<dbReference type="PRINTS" id="PR00449">
    <property type="entry name" value="RASTRNSFRMNG"/>
</dbReference>
<dbReference type="GO" id="GO:0005525">
    <property type="term" value="F:GTP binding"/>
    <property type="evidence" value="ECO:0007669"/>
    <property type="project" value="InterPro"/>
</dbReference>
<dbReference type="SMART" id="SM00173">
    <property type="entry name" value="RAS"/>
    <property type="match status" value="1"/>
</dbReference>
<protein>
    <submittedName>
        <fullName evidence="2">Uncharacterized protein</fullName>
    </submittedName>
</protein>
<dbReference type="PROSITE" id="PS51419">
    <property type="entry name" value="RAB"/>
    <property type="match status" value="1"/>
</dbReference>
<proteinExistence type="inferred from homology"/>
<gene>
    <name evidence="2" type="ORF">S01H1_54541</name>
</gene>
<reference evidence="2" key="1">
    <citation type="journal article" date="2014" name="Front. Microbiol.">
        <title>High frequency of phylogenetically diverse reductive dehalogenase-homologous genes in deep subseafloor sedimentary metagenomes.</title>
        <authorList>
            <person name="Kawai M."/>
            <person name="Futagami T."/>
            <person name="Toyoda A."/>
            <person name="Takaki Y."/>
            <person name="Nishi S."/>
            <person name="Hori S."/>
            <person name="Arai W."/>
            <person name="Tsubouchi T."/>
            <person name="Morono Y."/>
            <person name="Uchiyama I."/>
            <person name="Ito T."/>
            <person name="Fujiyama A."/>
            <person name="Inagaki F."/>
            <person name="Takami H."/>
        </authorList>
    </citation>
    <scope>NUCLEOTIDE SEQUENCE</scope>
    <source>
        <strain evidence="2">Expedition CK06-06</strain>
    </source>
</reference>
<evidence type="ECO:0000313" key="2">
    <source>
        <dbReference type="EMBL" id="GAG18093.1"/>
    </source>
</evidence>